<gene>
    <name evidence="2" type="ORF">FEN17_19980</name>
</gene>
<keyword evidence="1" id="KW-0732">Signal</keyword>
<accession>A0A5R9KRH4</accession>
<evidence type="ECO:0008006" key="4">
    <source>
        <dbReference type="Google" id="ProtNLM"/>
    </source>
</evidence>
<keyword evidence="3" id="KW-1185">Reference proteome</keyword>
<feature type="signal peptide" evidence="1">
    <location>
        <begin position="1"/>
        <end position="20"/>
    </location>
</feature>
<reference evidence="2 3" key="1">
    <citation type="submission" date="2019-05" db="EMBL/GenBank/DDBJ databases">
        <authorList>
            <person name="Qu J.-H."/>
        </authorList>
    </citation>
    <scope>NUCLEOTIDE SEQUENCE [LARGE SCALE GENOMIC DNA]</scope>
    <source>
        <strain evidence="2 3">T17</strain>
    </source>
</reference>
<dbReference type="RefSeq" id="WP_138367162.1">
    <property type="nucleotide sequence ID" value="NZ_VCEJ01000005.1"/>
</dbReference>
<dbReference type="OrthoDB" id="949383at2"/>
<feature type="chain" id="PRO_5024467224" description="LPS export ABC transporter periplasmic protein LptC" evidence="1">
    <location>
        <begin position="21"/>
        <end position="197"/>
    </location>
</feature>
<sequence length="197" mass="22084">MKRFTVILILLAMFDCLCQACTSKESTDEQTETILKSLKDNQARILVKIDGKEFYLAQSVFSGQTLFTPDVLNVTLTDQFEGKTILNIAKEKWYATGHVGDDISTDGRTASNLKMGKIIDREKMIGEGYMMTEGKIEAVRFAKNSMIFKLTGKVGKYSDFQQPDKYVPFEGTIIYKKPAVSLVNITENEVFSASTTN</sequence>
<dbReference type="EMBL" id="VCEJ01000005">
    <property type="protein sequence ID" value="TLU98872.1"/>
    <property type="molecule type" value="Genomic_DNA"/>
</dbReference>
<evidence type="ECO:0000256" key="1">
    <source>
        <dbReference type="SAM" id="SignalP"/>
    </source>
</evidence>
<evidence type="ECO:0000313" key="2">
    <source>
        <dbReference type="EMBL" id="TLU98872.1"/>
    </source>
</evidence>
<dbReference type="Proteomes" id="UP000306402">
    <property type="component" value="Unassembled WGS sequence"/>
</dbReference>
<comment type="caution">
    <text evidence="2">The sequence shown here is derived from an EMBL/GenBank/DDBJ whole genome shotgun (WGS) entry which is preliminary data.</text>
</comment>
<name>A0A5R9KRH4_9BACT</name>
<protein>
    <recommendedName>
        <fullName evidence="4">LPS export ABC transporter periplasmic protein LptC</fullName>
    </recommendedName>
</protein>
<organism evidence="2 3">
    <name type="scientific">Dyadobacter luticola</name>
    <dbReference type="NCBI Taxonomy" id="1979387"/>
    <lineage>
        <taxon>Bacteria</taxon>
        <taxon>Pseudomonadati</taxon>
        <taxon>Bacteroidota</taxon>
        <taxon>Cytophagia</taxon>
        <taxon>Cytophagales</taxon>
        <taxon>Spirosomataceae</taxon>
        <taxon>Dyadobacter</taxon>
    </lineage>
</organism>
<evidence type="ECO:0000313" key="3">
    <source>
        <dbReference type="Proteomes" id="UP000306402"/>
    </source>
</evidence>
<proteinExistence type="predicted"/>
<dbReference type="AlphaFoldDB" id="A0A5R9KRH4"/>